<name>A0A1Q8SRI1_9GAMM</name>
<sequence>MESTALHRPIAVFDAGIGSYAIVAEIQRRLPGQDVIYFADRASFPYGSKAPDELARVMERTLRFLESFAPSAIVIASNAPSITVLESVRPLTRLPVFGVFPPLEAALASSANHAVGIMGVESLVESEMLESFVASHDLAGASVELINASSMVELVESGAFLFDPQGTQASVDDFVETLFRRKPDIDVLTLSSTHLPWLKAFFERARAQCRFLDPAESVVANLGSGTVGTGRIRTLVTEDARYSVSDFRRMLDRLGVDLVLEVVEAPR</sequence>
<accession>A0A1Q8SRI1</accession>
<comment type="caution">
    <text evidence="2">The sequence shown here is derived from an EMBL/GenBank/DDBJ whole genome shotgun (WGS) entry which is preliminary data.</text>
</comment>
<dbReference type="RefSeq" id="WP_075570448.1">
    <property type="nucleotide sequence ID" value="NZ_MSDO01000017.1"/>
</dbReference>
<dbReference type="EMBL" id="MSDO01000017">
    <property type="protein sequence ID" value="OLO04040.1"/>
    <property type="molecule type" value="Genomic_DNA"/>
</dbReference>
<protein>
    <submittedName>
        <fullName evidence="2">Asp/Glu racemase</fullName>
    </submittedName>
</protein>
<dbReference type="GO" id="GO:0047661">
    <property type="term" value="F:amino-acid racemase activity"/>
    <property type="evidence" value="ECO:0007669"/>
    <property type="project" value="InterPro"/>
</dbReference>
<proteinExistence type="predicted"/>
<evidence type="ECO:0000313" key="2">
    <source>
        <dbReference type="EMBL" id="OLO04040.1"/>
    </source>
</evidence>
<dbReference type="InterPro" id="IPR015942">
    <property type="entry name" value="Asp/Glu/hydantoin_racemase"/>
</dbReference>
<dbReference type="Pfam" id="PF01177">
    <property type="entry name" value="Asp_Glu_race"/>
    <property type="match status" value="1"/>
</dbReference>
<dbReference type="Proteomes" id="UP000186878">
    <property type="component" value="Unassembled WGS sequence"/>
</dbReference>
<evidence type="ECO:0000256" key="1">
    <source>
        <dbReference type="ARBA" id="ARBA00023235"/>
    </source>
</evidence>
<gene>
    <name evidence="2" type="ORF">BTW07_12245</name>
</gene>
<dbReference type="AlphaFoldDB" id="A0A1Q8SRI1"/>
<dbReference type="OrthoDB" id="9801055at2"/>
<dbReference type="PANTHER" id="PTHR21198:SF3">
    <property type="entry name" value="GLUTAMATE RACEMASE"/>
    <property type="match status" value="1"/>
</dbReference>
<dbReference type="SUPFAM" id="SSF53681">
    <property type="entry name" value="Aspartate/glutamate racemase"/>
    <property type="match status" value="2"/>
</dbReference>
<organism evidence="2 3">
    <name type="scientific">Salinicola socius</name>
    <dbReference type="NCBI Taxonomy" id="404433"/>
    <lineage>
        <taxon>Bacteria</taxon>
        <taxon>Pseudomonadati</taxon>
        <taxon>Pseudomonadota</taxon>
        <taxon>Gammaproteobacteria</taxon>
        <taxon>Oceanospirillales</taxon>
        <taxon>Halomonadaceae</taxon>
        <taxon>Salinicola</taxon>
    </lineage>
</organism>
<evidence type="ECO:0000313" key="3">
    <source>
        <dbReference type="Proteomes" id="UP000186878"/>
    </source>
</evidence>
<reference evidence="2 3" key="1">
    <citation type="submission" date="2016-12" db="EMBL/GenBank/DDBJ databases">
        <title>Draft genome sequences of strains Salinicola socius SMB35, Salinicola sp. MH3R3-1 and Chromohalobacter sp. SMB17 from the Verkhnekamsk potash mining region of Russia.</title>
        <authorList>
            <person name="Mavrodi D.V."/>
            <person name="Olsson B.E."/>
            <person name="Korsakova E.S."/>
            <person name="Pyankova A."/>
            <person name="Mavrodi O.V."/>
            <person name="Plotnikova E.G."/>
        </authorList>
    </citation>
    <scope>NUCLEOTIDE SEQUENCE [LARGE SCALE GENOMIC DNA]</scope>
    <source>
        <strain evidence="2 3">SMB35</strain>
    </source>
</reference>
<dbReference type="InterPro" id="IPR001920">
    <property type="entry name" value="Asp/Glu_race"/>
</dbReference>
<dbReference type="PANTHER" id="PTHR21198">
    <property type="entry name" value="GLUTAMATE RACEMASE"/>
    <property type="match status" value="1"/>
</dbReference>
<keyword evidence="3" id="KW-1185">Reference proteome</keyword>
<keyword evidence="1" id="KW-0413">Isomerase</keyword>
<dbReference type="Gene3D" id="3.40.50.1860">
    <property type="match status" value="2"/>
</dbReference>
<dbReference type="STRING" id="404433.BTW07_12245"/>